<dbReference type="InterPro" id="IPR000847">
    <property type="entry name" value="LysR_HTH_N"/>
</dbReference>
<dbReference type="PANTHER" id="PTHR30537:SF72">
    <property type="entry name" value="LYSR FAMILY TRANSCRIPTIONAL REGULATOR"/>
    <property type="match status" value="1"/>
</dbReference>
<keyword evidence="8" id="KW-1185">Reference proteome</keyword>
<dbReference type="AlphaFoldDB" id="A0A2N5DZK7"/>
<evidence type="ECO:0000256" key="3">
    <source>
        <dbReference type="ARBA" id="ARBA00023015"/>
    </source>
</evidence>
<keyword evidence="4" id="KW-0238">DNA-binding</keyword>
<dbReference type="InterPro" id="IPR005119">
    <property type="entry name" value="LysR_subst-bd"/>
</dbReference>
<comment type="similarity">
    <text evidence="1">Belongs to the LysR transcriptional regulatory family.</text>
</comment>
<dbReference type="InterPro" id="IPR036390">
    <property type="entry name" value="WH_DNA-bd_sf"/>
</dbReference>
<dbReference type="GO" id="GO:0003700">
    <property type="term" value="F:DNA-binding transcription factor activity"/>
    <property type="evidence" value="ECO:0007669"/>
    <property type="project" value="InterPro"/>
</dbReference>
<dbReference type="GO" id="GO:0006351">
    <property type="term" value="P:DNA-templated transcription"/>
    <property type="evidence" value="ECO:0007669"/>
    <property type="project" value="TreeGrafter"/>
</dbReference>
<dbReference type="EMBL" id="PJZF01000017">
    <property type="protein sequence ID" value="PLR33283.1"/>
    <property type="molecule type" value="Genomic_DNA"/>
</dbReference>
<protein>
    <submittedName>
        <fullName evidence="7">LysR family transcriptional regulator</fullName>
    </submittedName>
</protein>
<dbReference type="SUPFAM" id="SSF53850">
    <property type="entry name" value="Periplasmic binding protein-like II"/>
    <property type="match status" value="1"/>
</dbReference>
<dbReference type="RefSeq" id="WP_101817551.1">
    <property type="nucleotide sequence ID" value="NZ_PJZF01000017.1"/>
</dbReference>
<dbReference type="PANTHER" id="PTHR30537">
    <property type="entry name" value="HTH-TYPE TRANSCRIPTIONAL REGULATOR"/>
    <property type="match status" value="1"/>
</dbReference>
<evidence type="ECO:0000313" key="8">
    <source>
        <dbReference type="Proteomes" id="UP000234240"/>
    </source>
</evidence>
<proteinExistence type="inferred from homology"/>
<dbReference type="Pfam" id="PF03466">
    <property type="entry name" value="LysR_substrate"/>
    <property type="match status" value="1"/>
</dbReference>
<dbReference type="OrthoDB" id="9110639at2"/>
<evidence type="ECO:0000256" key="2">
    <source>
        <dbReference type="ARBA" id="ARBA00022491"/>
    </source>
</evidence>
<dbReference type="Proteomes" id="UP000234240">
    <property type="component" value="Unassembled WGS sequence"/>
</dbReference>
<dbReference type="Gene3D" id="1.10.10.10">
    <property type="entry name" value="Winged helix-like DNA-binding domain superfamily/Winged helix DNA-binding domain"/>
    <property type="match status" value="1"/>
</dbReference>
<keyword evidence="2" id="KW-0678">Repressor</keyword>
<keyword evidence="3" id="KW-0805">Transcription regulation</keyword>
<dbReference type="InterPro" id="IPR036388">
    <property type="entry name" value="WH-like_DNA-bd_sf"/>
</dbReference>
<dbReference type="PROSITE" id="PS50931">
    <property type="entry name" value="HTH_LYSR"/>
    <property type="match status" value="1"/>
</dbReference>
<comment type="caution">
    <text evidence="7">The sequence shown here is derived from an EMBL/GenBank/DDBJ whole genome shotgun (WGS) entry which is preliminary data.</text>
</comment>
<dbReference type="Gene3D" id="3.40.190.10">
    <property type="entry name" value="Periplasmic binding protein-like II"/>
    <property type="match status" value="2"/>
</dbReference>
<evidence type="ECO:0000256" key="1">
    <source>
        <dbReference type="ARBA" id="ARBA00009437"/>
    </source>
</evidence>
<evidence type="ECO:0000259" key="6">
    <source>
        <dbReference type="PROSITE" id="PS50931"/>
    </source>
</evidence>
<dbReference type="Pfam" id="PF00126">
    <property type="entry name" value="HTH_1"/>
    <property type="match status" value="1"/>
</dbReference>
<dbReference type="GO" id="GO:0043565">
    <property type="term" value="F:sequence-specific DNA binding"/>
    <property type="evidence" value="ECO:0007669"/>
    <property type="project" value="TreeGrafter"/>
</dbReference>
<organism evidence="7 8">
    <name type="scientific">Chimaeribacter californicus</name>
    <dbReference type="NCBI Taxonomy" id="2060067"/>
    <lineage>
        <taxon>Bacteria</taxon>
        <taxon>Pseudomonadati</taxon>
        <taxon>Pseudomonadota</taxon>
        <taxon>Gammaproteobacteria</taxon>
        <taxon>Enterobacterales</taxon>
        <taxon>Yersiniaceae</taxon>
        <taxon>Chimaeribacter</taxon>
    </lineage>
</organism>
<dbReference type="SUPFAM" id="SSF46785">
    <property type="entry name" value="Winged helix' DNA-binding domain"/>
    <property type="match status" value="1"/>
</dbReference>
<gene>
    <name evidence="7" type="ORF">CYR55_16995</name>
</gene>
<evidence type="ECO:0000256" key="4">
    <source>
        <dbReference type="ARBA" id="ARBA00023125"/>
    </source>
</evidence>
<evidence type="ECO:0000256" key="5">
    <source>
        <dbReference type="ARBA" id="ARBA00023163"/>
    </source>
</evidence>
<name>A0A2N5DZK7_9GAMM</name>
<feature type="domain" description="HTH lysR-type" evidence="6">
    <location>
        <begin position="3"/>
        <end position="60"/>
    </location>
</feature>
<sequence>MIDSLSAISVFVKVAQVGSFVSAGRALGLSASAVGKRVTSLESNVGAQLLQRNTRKISLTYEGERFLSHALRILEEVDHIQNAMLASTESPVGRLKISVAPIPHLFSERFNDFLEQHREIEVEFDFSDRFVDLVGENYDAALRVGNDPDGNLRSYYIGDIHSVLVASPGYLTRCGYPEKTDDLLSHALIHYRSRNSGMIQAWPLPNIKSLHLPQTIICNDIDTRIDLALNGNGIAYLPLVSIKHHLRSGQLCEVLSEHLIDAGAPLYVVWPYAHRYSMRQRLLIDYLKQMKI</sequence>
<reference evidence="7 8" key="1">
    <citation type="submission" date="2017-12" db="EMBL/GenBank/DDBJ databases">
        <title>Characterization of six clinical isolates of Enterochimera gen. nov., a novel genus of the Yersiniaciae family and the three species Enterochimera arupensis sp. nov., Enterochimera coloradensis sp. nov, and Enterochimera californica sp. nov.</title>
        <authorList>
            <person name="Rossi A."/>
            <person name="Fisher M."/>
        </authorList>
    </citation>
    <scope>NUCLEOTIDE SEQUENCE [LARGE SCALE GENOMIC DNA]</scope>
    <source>
        <strain evidence="8">2015-Iso6</strain>
    </source>
</reference>
<accession>A0A2N5DZK7</accession>
<evidence type="ECO:0000313" key="7">
    <source>
        <dbReference type="EMBL" id="PLR33283.1"/>
    </source>
</evidence>
<dbReference type="InterPro" id="IPR058163">
    <property type="entry name" value="LysR-type_TF_proteobact-type"/>
</dbReference>
<dbReference type="FunFam" id="1.10.10.10:FF:000001">
    <property type="entry name" value="LysR family transcriptional regulator"/>
    <property type="match status" value="1"/>
</dbReference>
<keyword evidence="5" id="KW-0804">Transcription</keyword>